<feature type="transmembrane region" description="Helical" evidence="1">
    <location>
        <begin position="89"/>
        <end position="110"/>
    </location>
</feature>
<keyword evidence="1" id="KW-1133">Transmembrane helix</keyword>
<organism evidence="2 3">
    <name type="scientific">Nocardioides renjunii</name>
    <dbReference type="NCBI Taxonomy" id="3095075"/>
    <lineage>
        <taxon>Bacteria</taxon>
        <taxon>Bacillati</taxon>
        <taxon>Actinomycetota</taxon>
        <taxon>Actinomycetes</taxon>
        <taxon>Propionibacteriales</taxon>
        <taxon>Nocardioidaceae</taxon>
        <taxon>Nocardioides</taxon>
    </lineage>
</organism>
<gene>
    <name evidence="2" type="ORF">SFC79_17785</name>
</gene>
<dbReference type="EMBL" id="JAXQPW010000007">
    <property type="protein sequence ID" value="MDZ5663631.1"/>
    <property type="molecule type" value="Genomic_DNA"/>
</dbReference>
<comment type="caution">
    <text evidence="2">The sequence shown here is derived from an EMBL/GenBank/DDBJ whole genome shotgun (WGS) entry which is preliminary data.</text>
</comment>
<feature type="transmembrane region" description="Helical" evidence="1">
    <location>
        <begin position="60"/>
        <end position="80"/>
    </location>
</feature>
<keyword evidence="1" id="KW-0812">Transmembrane</keyword>
<evidence type="ECO:0000256" key="1">
    <source>
        <dbReference type="SAM" id="Phobius"/>
    </source>
</evidence>
<feature type="transmembrane region" description="Helical" evidence="1">
    <location>
        <begin position="116"/>
        <end position="138"/>
    </location>
</feature>
<keyword evidence="1" id="KW-0472">Membrane</keyword>
<sequence>MTTTSSTTTATRPAERAPWVVHPLAATFLLVDAAVTGVNGLAYVAAGGWLADWFGMPVDLVRVLGVVLLAVSAGVVLLATRSRIPRRGVWVLVAVNTAWVVASVDHAVLADLTGLGTAWVLLQAGVVAVFAAVQAWLARRG</sequence>
<dbReference type="Proteomes" id="UP001291999">
    <property type="component" value="Unassembled WGS sequence"/>
</dbReference>
<name>A0ABU5KF89_9ACTN</name>
<accession>A0ABU5KF89</accession>
<reference evidence="2 3" key="1">
    <citation type="submission" date="2023-11" db="EMBL/GenBank/DDBJ databases">
        <title>Novel species in genus Nocardioides.</title>
        <authorList>
            <person name="Zhou H."/>
        </authorList>
    </citation>
    <scope>NUCLEOTIDE SEQUENCE [LARGE SCALE GENOMIC DNA]</scope>
    <source>
        <strain evidence="2 3">S-58</strain>
    </source>
</reference>
<evidence type="ECO:0000313" key="3">
    <source>
        <dbReference type="Proteomes" id="UP001291999"/>
    </source>
</evidence>
<proteinExistence type="predicted"/>
<keyword evidence="3" id="KW-1185">Reference proteome</keyword>
<protein>
    <submittedName>
        <fullName evidence="2">Uncharacterized protein</fullName>
    </submittedName>
</protein>
<dbReference type="RefSeq" id="WP_322425371.1">
    <property type="nucleotide sequence ID" value="NZ_JAXQPW010000007.1"/>
</dbReference>
<evidence type="ECO:0000313" key="2">
    <source>
        <dbReference type="EMBL" id="MDZ5663631.1"/>
    </source>
</evidence>